<dbReference type="Pfam" id="PF04138">
    <property type="entry name" value="GtrA_DPMS_TM"/>
    <property type="match status" value="1"/>
</dbReference>
<evidence type="ECO:0000313" key="10">
    <source>
        <dbReference type="Proteomes" id="UP000278006"/>
    </source>
</evidence>
<feature type="transmembrane region" description="Helical" evidence="6">
    <location>
        <begin position="343"/>
        <end position="361"/>
    </location>
</feature>
<evidence type="ECO:0000259" key="8">
    <source>
        <dbReference type="Pfam" id="PF04138"/>
    </source>
</evidence>
<sequence length="404" mass="44232">MKHWNGPGAGGSDHCRRHPGTSDPRTLNTRIPSAQAWPARNLCLPVAHVARCPIMLPDLNACCLIIPAYNPGDGLVALVGELRARGFAHLVVINDGSAAECAPVFDAIRGDVELLEHAHNQGKGAALKTAFGAVLHRGFRYVITLDADGQHLPFDVQVLAQQALACDDGAVLLGARSFRADAPLRSRIGNELTRWVFGKLSGRHISDTQTGLRLLPASLLPALLRLQGERYEYEMNMLAYLVKHRVPVREVPIATVYIDGNESSHFSPVIDSIRIYWVLLKDLLVAGTSFVLDLALFAALLHATGNIFVAVVVARLLSAVYNFAGNRFFVFRGRHAHALLPQFAGYAALAVLLMLSSATLVEFVVETWRTQPVVTKAAVDGLLYAASFLIRKAWLFRVREDERE</sequence>
<dbReference type="OrthoDB" id="8912317at2"/>
<evidence type="ECO:0000256" key="1">
    <source>
        <dbReference type="ARBA" id="ARBA00004141"/>
    </source>
</evidence>
<evidence type="ECO:0000256" key="2">
    <source>
        <dbReference type="ARBA" id="ARBA00022692"/>
    </source>
</evidence>
<dbReference type="CDD" id="cd04179">
    <property type="entry name" value="DPM_DPG-synthase_like"/>
    <property type="match status" value="1"/>
</dbReference>
<name>A0A3M6QTU9_9BURK</name>
<feature type="domain" description="GtrA/DPMS transmembrane" evidence="8">
    <location>
        <begin position="284"/>
        <end position="396"/>
    </location>
</feature>
<dbReference type="InterPro" id="IPR001173">
    <property type="entry name" value="Glyco_trans_2-like"/>
</dbReference>
<keyword evidence="10" id="KW-1185">Reference proteome</keyword>
<dbReference type="Proteomes" id="UP000278006">
    <property type="component" value="Unassembled WGS sequence"/>
</dbReference>
<dbReference type="EMBL" id="RDQO01000003">
    <property type="protein sequence ID" value="RMX05969.1"/>
    <property type="molecule type" value="Genomic_DNA"/>
</dbReference>
<keyword evidence="2 6" id="KW-0812">Transmembrane</keyword>
<dbReference type="Pfam" id="PF00535">
    <property type="entry name" value="Glycos_transf_2"/>
    <property type="match status" value="1"/>
</dbReference>
<keyword evidence="4 6" id="KW-0472">Membrane</keyword>
<dbReference type="GO" id="GO:0016740">
    <property type="term" value="F:transferase activity"/>
    <property type="evidence" value="ECO:0007669"/>
    <property type="project" value="UniProtKB-KW"/>
</dbReference>
<feature type="region of interest" description="Disordered" evidence="5">
    <location>
        <begin position="1"/>
        <end position="29"/>
    </location>
</feature>
<dbReference type="SUPFAM" id="SSF53448">
    <property type="entry name" value="Nucleotide-diphospho-sugar transferases"/>
    <property type="match status" value="1"/>
</dbReference>
<comment type="caution">
    <text evidence="9">The sequence shown here is derived from an EMBL/GenBank/DDBJ whole genome shotgun (WGS) entry which is preliminary data.</text>
</comment>
<organism evidence="9 10">
    <name type="scientific">Corticibacter populi</name>
    <dbReference type="NCBI Taxonomy" id="1550736"/>
    <lineage>
        <taxon>Bacteria</taxon>
        <taxon>Pseudomonadati</taxon>
        <taxon>Pseudomonadota</taxon>
        <taxon>Betaproteobacteria</taxon>
        <taxon>Burkholderiales</taxon>
        <taxon>Comamonadaceae</taxon>
        <taxon>Corticibacter</taxon>
    </lineage>
</organism>
<dbReference type="PANTHER" id="PTHR48090">
    <property type="entry name" value="UNDECAPRENYL-PHOSPHATE 4-DEOXY-4-FORMAMIDO-L-ARABINOSE TRANSFERASE-RELATED"/>
    <property type="match status" value="1"/>
</dbReference>
<dbReference type="Gene3D" id="3.90.550.10">
    <property type="entry name" value="Spore Coat Polysaccharide Biosynthesis Protein SpsA, Chain A"/>
    <property type="match status" value="1"/>
</dbReference>
<comment type="subcellular location">
    <subcellularLocation>
        <location evidence="1">Membrane</location>
        <topology evidence="1">Multi-pass membrane protein</topology>
    </subcellularLocation>
</comment>
<evidence type="ECO:0000256" key="3">
    <source>
        <dbReference type="ARBA" id="ARBA00022989"/>
    </source>
</evidence>
<dbReference type="GO" id="GO:0000271">
    <property type="term" value="P:polysaccharide biosynthetic process"/>
    <property type="evidence" value="ECO:0007669"/>
    <property type="project" value="InterPro"/>
</dbReference>
<evidence type="ECO:0000256" key="6">
    <source>
        <dbReference type="SAM" id="Phobius"/>
    </source>
</evidence>
<dbReference type="GO" id="GO:0016020">
    <property type="term" value="C:membrane"/>
    <property type="evidence" value="ECO:0007669"/>
    <property type="project" value="UniProtKB-SubCell"/>
</dbReference>
<evidence type="ECO:0000256" key="5">
    <source>
        <dbReference type="SAM" id="MobiDB-lite"/>
    </source>
</evidence>
<evidence type="ECO:0000313" key="9">
    <source>
        <dbReference type="EMBL" id="RMX05969.1"/>
    </source>
</evidence>
<dbReference type="InterPro" id="IPR029044">
    <property type="entry name" value="Nucleotide-diphossugar_trans"/>
</dbReference>
<proteinExistence type="predicted"/>
<evidence type="ECO:0000259" key="7">
    <source>
        <dbReference type="Pfam" id="PF00535"/>
    </source>
</evidence>
<feature type="domain" description="Glycosyltransferase 2-like" evidence="7">
    <location>
        <begin position="64"/>
        <end position="181"/>
    </location>
</feature>
<evidence type="ECO:0000256" key="4">
    <source>
        <dbReference type="ARBA" id="ARBA00023136"/>
    </source>
</evidence>
<gene>
    <name evidence="9" type="ORF">D8I35_12580</name>
</gene>
<dbReference type="InterPro" id="IPR050256">
    <property type="entry name" value="Glycosyltransferase_2"/>
</dbReference>
<accession>A0A3M6QTU9</accession>
<protein>
    <submittedName>
        <fullName evidence="9">Glycosyltransferase</fullName>
    </submittedName>
</protein>
<dbReference type="AlphaFoldDB" id="A0A3M6QTU9"/>
<reference evidence="9 10" key="1">
    <citation type="submission" date="2018-10" db="EMBL/GenBank/DDBJ databases">
        <title>Draft genome of Cortibacter populi DSM10536.</title>
        <authorList>
            <person name="Bernier A.-M."/>
            <person name="Bernard K."/>
        </authorList>
    </citation>
    <scope>NUCLEOTIDE SEQUENCE [LARGE SCALE GENOMIC DNA]</scope>
    <source>
        <strain evidence="9 10">DSM 105136</strain>
    </source>
</reference>
<dbReference type="PANTHER" id="PTHR48090:SF7">
    <property type="entry name" value="RFBJ PROTEIN"/>
    <property type="match status" value="1"/>
</dbReference>
<keyword evidence="9" id="KW-0808">Transferase</keyword>
<keyword evidence="3 6" id="KW-1133">Transmembrane helix</keyword>
<dbReference type="InterPro" id="IPR007267">
    <property type="entry name" value="GtrA_DPMS_TM"/>
</dbReference>